<keyword evidence="1" id="KW-0732">Signal</keyword>
<evidence type="ECO:0000313" key="2">
    <source>
        <dbReference type="EMBL" id="CAI4031479.1"/>
    </source>
</evidence>
<dbReference type="RefSeq" id="WP_289268392.1">
    <property type="nucleotide sequence ID" value="NZ_OX365700.1"/>
</dbReference>
<gene>
    <name evidence="2" type="ORF">DNFV4_01901</name>
</gene>
<evidence type="ECO:0008006" key="4">
    <source>
        <dbReference type="Google" id="ProtNLM"/>
    </source>
</evidence>
<feature type="signal peptide" evidence="1">
    <location>
        <begin position="1"/>
        <end position="22"/>
    </location>
</feature>
<proteinExistence type="predicted"/>
<evidence type="ECO:0000256" key="1">
    <source>
        <dbReference type="SAM" id="SignalP"/>
    </source>
</evidence>
<accession>A0AA86MYK8</accession>
<dbReference type="AlphaFoldDB" id="A0AA86MYK8"/>
<dbReference type="KEGG" id="nti:DNFV4_01901"/>
<dbReference type="InterPro" id="IPR008972">
    <property type="entry name" value="Cupredoxin"/>
</dbReference>
<sequence length="141" mass="15182">MNKVKVYAMAAVALSMSMVACAGPQTSRSGQIHTVKVEEAPQPADLVVNVGDEVRWVNHRTLPVRLDLVTGDPRETLSCERGFSNFFGMKRDFAEIAPNESAAACFSKVGVIKYNLRMESALPGGKAITSGTVQVGDPTKR</sequence>
<protein>
    <recommendedName>
        <fullName evidence="4">EfeO-type cupredoxin-like domain-containing protein</fullName>
    </recommendedName>
</protein>
<evidence type="ECO:0000313" key="3">
    <source>
        <dbReference type="Proteomes" id="UP001179121"/>
    </source>
</evidence>
<name>A0AA86MYK8_9BACT</name>
<keyword evidence="3" id="KW-1185">Reference proteome</keyword>
<reference evidence="2" key="1">
    <citation type="submission" date="2022-10" db="EMBL/GenBank/DDBJ databases">
        <authorList>
            <person name="Koch H."/>
        </authorList>
    </citation>
    <scope>NUCLEOTIDE SEQUENCE</scope>
    <source>
        <strain evidence="2">DNF</strain>
    </source>
</reference>
<dbReference type="Proteomes" id="UP001179121">
    <property type="component" value="Chromosome"/>
</dbReference>
<feature type="chain" id="PRO_5041714229" description="EfeO-type cupredoxin-like domain-containing protein" evidence="1">
    <location>
        <begin position="23"/>
        <end position="141"/>
    </location>
</feature>
<organism evidence="2 3">
    <name type="scientific">Nitrospira tepida</name>
    <dbReference type="NCBI Taxonomy" id="2973512"/>
    <lineage>
        <taxon>Bacteria</taxon>
        <taxon>Pseudomonadati</taxon>
        <taxon>Nitrospirota</taxon>
        <taxon>Nitrospiria</taxon>
        <taxon>Nitrospirales</taxon>
        <taxon>Nitrospiraceae</taxon>
        <taxon>Nitrospira</taxon>
    </lineage>
</organism>
<dbReference type="EMBL" id="OX365700">
    <property type="protein sequence ID" value="CAI4031479.1"/>
    <property type="molecule type" value="Genomic_DNA"/>
</dbReference>
<dbReference type="SUPFAM" id="SSF49503">
    <property type="entry name" value="Cupredoxins"/>
    <property type="match status" value="1"/>
</dbReference>